<sequence>MAASTESRAERPRPLSGIRVLDFTTVLAGPYCTYQLALLGADVIKVERPGGEWARSGLPVEGVPGLSAQFAAQNAGKRSLVLDLHSPDARPAIERLIASADVLVENFTPGVAQRLGLGFAKACALRPDLVYCSISGYGQEGEFSRRPAYDHVIQAMSGITMLNGTAQTVPNRIGPPMVDYLAGIYAAFSIMSGLRERDRTGQAQRMDVAMLDAALCAMASTVSAWSNAGAEPQPQGNTAASGSPASGIFPTRDGLLSLAANQEHQVRRLLTVLDCEHLLADPRYAQPDERRRHAAAFTQVLLEALAGRNAAEWERLLSEAHVPAVRVRRLPETLAEPHVVAREVQKTVLDPASGRAIRTPSVGFRWNGQSLGPVTAPPGAGEHSAQVLAEVGLPAELAARLLGS</sequence>
<dbReference type="EMBL" id="VLTJ01000010">
    <property type="protein sequence ID" value="TSH97328.1"/>
    <property type="molecule type" value="Genomic_DNA"/>
</dbReference>
<dbReference type="PANTHER" id="PTHR48207">
    <property type="entry name" value="SUCCINATE--HYDROXYMETHYLGLUTARATE COA-TRANSFERASE"/>
    <property type="match status" value="1"/>
</dbReference>
<comment type="caution">
    <text evidence="3">The sequence shown here is derived from an EMBL/GenBank/DDBJ whole genome shotgun (WGS) entry which is preliminary data.</text>
</comment>
<dbReference type="InterPro" id="IPR003673">
    <property type="entry name" value="CoA-Trfase_fam_III"/>
</dbReference>
<accession>A0A556AWK1</accession>
<gene>
    <name evidence="3" type="ORF">FOZ76_06250</name>
</gene>
<proteinExistence type="predicted"/>
<dbReference type="Proteomes" id="UP000318405">
    <property type="component" value="Unassembled WGS sequence"/>
</dbReference>
<dbReference type="InterPro" id="IPR050483">
    <property type="entry name" value="CoA-transferase_III_domain"/>
</dbReference>
<dbReference type="SUPFAM" id="SSF89796">
    <property type="entry name" value="CoA-transferase family III (CaiB/BaiF)"/>
    <property type="match status" value="1"/>
</dbReference>
<evidence type="ECO:0000313" key="4">
    <source>
        <dbReference type="Proteomes" id="UP000318405"/>
    </source>
</evidence>
<feature type="region of interest" description="Disordered" evidence="2">
    <location>
        <begin position="227"/>
        <end position="246"/>
    </location>
</feature>
<reference evidence="3 4" key="1">
    <citation type="submission" date="2019-07" db="EMBL/GenBank/DDBJ databases">
        <title>Qingshengfaniella alkalisoli gen. nov., sp. nov., isolated from saline soil.</title>
        <authorList>
            <person name="Xu L."/>
            <person name="Huang X.-X."/>
            <person name="Sun J.-Q."/>
        </authorList>
    </citation>
    <scope>NUCLEOTIDE SEQUENCE [LARGE SCALE GENOMIC DNA]</scope>
    <source>
        <strain evidence="3 4">DSM 27279</strain>
    </source>
</reference>
<dbReference type="InterPro" id="IPR044855">
    <property type="entry name" value="CoA-Trfase_III_dom3_sf"/>
</dbReference>
<evidence type="ECO:0000313" key="3">
    <source>
        <dbReference type="EMBL" id="TSH97328.1"/>
    </source>
</evidence>
<dbReference type="Gene3D" id="3.40.50.10540">
    <property type="entry name" value="Crotonobetainyl-coa:carnitine coa-transferase, domain 1"/>
    <property type="match status" value="1"/>
</dbReference>
<dbReference type="RefSeq" id="WP_143947283.1">
    <property type="nucleotide sequence ID" value="NZ_BAABMB010000001.1"/>
</dbReference>
<name>A0A556AWK1_9BURK</name>
<protein>
    <submittedName>
        <fullName evidence="3">CoA transferase</fullName>
    </submittedName>
</protein>
<evidence type="ECO:0000256" key="1">
    <source>
        <dbReference type="ARBA" id="ARBA00022679"/>
    </source>
</evidence>
<dbReference type="AlphaFoldDB" id="A0A556AWK1"/>
<dbReference type="Pfam" id="PF02515">
    <property type="entry name" value="CoA_transf_3"/>
    <property type="match status" value="1"/>
</dbReference>
<dbReference type="PANTHER" id="PTHR48207:SF3">
    <property type="entry name" value="SUCCINATE--HYDROXYMETHYLGLUTARATE COA-TRANSFERASE"/>
    <property type="match status" value="1"/>
</dbReference>
<dbReference type="GO" id="GO:0008410">
    <property type="term" value="F:CoA-transferase activity"/>
    <property type="evidence" value="ECO:0007669"/>
    <property type="project" value="TreeGrafter"/>
</dbReference>
<dbReference type="InterPro" id="IPR023606">
    <property type="entry name" value="CoA-Trfase_III_dom_1_sf"/>
</dbReference>
<keyword evidence="4" id="KW-1185">Reference proteome</keyword>
<dbReference type="OrthoDB" id="5294844at2"/>
<organism evidence="3 4">
    <name type="scientific">Verticiella sediminum</name>
    <dbReference type="NCBI Taxonomy" id="1247510"/>
    <lineage>
        <taxon>Bacteria</taxon>
        <taxon>Pseudomonadati</taxon>
        <taxon>Pseudomonadota</taxon>
        <taxon>Betaproteobacteria</taxon>
        <taxon>Burkholderiales</taxon>
        <taxon>Alcaligenaceae</taxon>
        <taxon>Verticiella</taxon>
    </lineage>
</organism>
<keyword evidence="1 3" id="KW-0808">Transferase</keyword>
<feature type="compositionally biased region" description="Polar residues" evidence="2">
    <location>
        <begin position="234"/>
        <end position="244"/>
    </location>
</feature>
<dbReference type="Gene3D" id="3.30.1540.10">
    <property type="entry name" value="formyl-coa transferase, domain 3"/>
    <property type="match status" value="1"/>
</dbReference>
<evidence type="ECO:0000256" key="2">
    <source>
        <dbReference type="SAM" id="MobiDB-lite"/>
    </source>
</evidence>